<evidence type="ECO:0008006" key="3">
    <source>
        <dbReference type="Google" id="ProtNLM"/>
    </source>
</evidence>
<dbReference type="RefSeq" id="WP_343927534.1">
    <property type="nucleotide sequence ID" value="NZ_BAAAEN010000007.1"/>
</dbReference>
<protein>
    <recommendedName>
        <fullName evidence="3">Phage protein</fullName>
    </recommendedName>
</protein>
<organism evidence="1 2">
    <name type="scientific">Pigmentiphaga daeguensis</name>
    <dbReference type="NCBI Taxonomy" id="414049"/>
    <lineage>
        <taxon>Bacteria</taxon>
        <taxon>Pseudomonadati</taxon>
        <taxon>Pseudomonadota</taxon>
        <taxon>Betaproteobacteria</taxon>
        <taxon>Burkholderiales</taxon>
        <taxon>Alcaligenaceae</taxon>
        <taxon>Pigmentiphaga</taxon>
    </lineage>
</organism>
<gene>
    <name evidence="1" type="ORF">GCM10009097_22100</name>
</gene>
<proteinExistence type="predicted"/>
<comment type="caution">
    <text evidence="1">The sequence shown here is derived from an EMBL/GenBank/DDBJ whole genome shotgun (WGS) entry which is preliminary data.</text>
</comment>
<dbReference type="InterPro" id="IPR048922">
    <property type="entry name" value="Bbp16"/>
</dbReference>
<dbReference type="Gene3D" id="2.60.120.1110">
    <property type="match status" value="1"/>
</dbReference>
<dbReference type="Pfam" id="PF21190">
    <property type="entry name" value="Bbp16"/>
    <property type="match status" value="1"/>
</dbReference>
<name>A0ABN1BSJ4_9BURK</name>
<evidence type="ECO:0000313" key="2">
    <source>
        <dbReference type="Proteomes" id="UP001501706"/>
    </source>
</evidence>
<dbReference type="Proteomes" id="UP001501706">
    <property type="component" value="Unassembled WGS sequence"/>
</dbReference>
<keyword evidence="2" id="KW-1185">Reference proteome</keyword>
<dbReference type="EMBL" id="BAAAEN010000007">
    <property type="protein sequence ID" value="GAA0504738.1"/>
    <property type="molecule type" value="Genomic_DNA"/>
</dbReference>
<evidence type="ECO:0000313" key="1">
    <source>
        <dbReference type="EMBL" id="GAA0504738.1"/>
    </source>
</evidence>
<sequence length="148" mass="15478">MILDRTNEFSDSQAVTATAISTNVIDVNPAAKNATIDYGAGEPVWLVLQVDTTFTAAGAATLTASLESAANAALSSGPVVHYTTPALALADLVAGAEVARIRLPHGDYKRYLGMRYTVGTGPMTAGAISAFLVKDAQDRKTYESGWKV</sequence>
<accession>A0ABN1BSJ4</accession>
<reference evidence="1 2" key="1">
    <citation type="journal article" date="2019" name="Int. J. Syst. Evol. Microbiol.">
        <title>The Global Catalogue of Microorganisms (GCM) 10K type strain sequencing project: providing services to taxonomists for standard genome sequencing and annotation.</title>
        <authorList>
            <consortium name="The Broad Institute Genomics Platform"/>
            <consortium name="The Broad Institute Genome Sequencing Center for Infectious Disease"/>
            <person name="Wu L."/>
            <person name="Ma J."/>
        </authorList>
    </citation>
    <scope>NUCLEOTIDE SEQUENCE [LARGE SCALE GENOMIC DNA]</scope>
    <source>
        <strain evidence="1 2">JCM 14330</strain>
    </source>
</reference>